<dbReference type="CDD" id="cd00685">
    <property type="entry name" value="Trans_IPPS_HT"/>
    <property type="match status" value="1"/>
</dbReference>
<evidence type="ECO:0000256" key="5">
    <source>
        <dbReference type="ARBA" id="ARBA00022842"/>
    </source>
</evidence>
<dbReference type="Pfam" id="PF00348">
    <property type="entry name" value="polyprenyl_synt"/>
    <property type="match status" value="1"/>
</dbReference>
<evidence type="ECO:0000256" key="4">
    <source>
        <dbReference type="ARBA" id="ARBA00022723"/>
    </source>
</evidence>
<evidence type="ECO:0000256" key="2">
    <source>
        <dbReference type="ARBA" id="ARBA00006706"/>
    </source>
</evidence>
<protein>
    <submittedName>
        <fullName evidence="7">Polyprenyl synthetase family protein</fullName>
    </submittedName>
</protein>
<name>A0A5B8M5U0_9MICO</name>
<dbReference type="InterPro" id="IPR000092">
    <property type="entry name" value="Polyprenyl_synt"/>
</dbReference>
<dbReference type="PROSITE" id="PS00723">
    <property type="entry name" value="POLYPRENYL_SYNTHASE_1"/>
    <property type="match status" value="1"/>
</dbReference>
<dbReference type="InterPro" id="IPR008949">
    <property type="entry name" value="Isoprenoid_synthase_dom_sf"/>
</dbReference>
<evidence type="ECO:0000256" key="1">
    <source>
        <dbReference type="ARBA" id="ARBA00001946"/>
    </source>
</evidence>
<keyword evidence="3 6" id="KW-0808">Transferase</keyword>
<organism evidence="7 8">
    <name type="scientific">Humibacter ginsenosidimutans</name>
    <dbReference type="NCBI Taxonomy" id="2599293"/>
    <lineage>
        <taxon>Bacteria</taxon>
        <taxon>Bacillati</taxon>
        <taxon>Actinomycetota</taxon>
        <taxon>Actinomycetes</taxon>
        <taxon>Micrococcales</taxon>
        <taxon>Microbacteriaceae</taxon>
        <taxon>Humibacter</taxon>
    </lineage>
</organism>
<dbReference type="GO" id="GO:0046872">
    <property type="term" value="F:metal ion binding"/>
    <property type="evidence" value="ECO:0007669"/>
    <property type="project" value="UniProtKB-KW"/>
</dbReference>
<dbReference type="Gene3D" id="1.10.600.10">
    <property type="entry name" value="Farnesyl Diphosphate Synthase"/>
    <property type="match status" value="1"/>
</dbReference>
<dbReference type="AlphaFoldDB" id="A0A5B8M5U0"/>
<dbReference type="SUPFAM" id="SSF48576">
    <property type="entry name" value="Terpenoid synthases"/>
    <property type="match status" value="1"/>
</dbReference>
<dbReference type="OrthoDB" id="4497239at2"/>
<dbReference type="Proteomes" id="UP000320216">
    <property type="component" value="Chromosome"/>
</dbReference>
<dbReference type="EMBL" id="CP042305">
    <property type="protein sequence ID" value="QDZ15626.1"/>
    <property type="molecule type" value="Genomic_DNA"/>
</dbReference>
<dbReference type="PANTHER" id="PTHR12001">
    <property type="entry name" value="GERANYLGERANYL PYROPHOSPHATE SYNTHASE"/>
    <property type="match status" value="1"/>
</dbReference>
<dbReference type="InterPro" id="IPR033749">
    <property type="entry name" value="Polyprenyl_synt_CS"/>
</dbReference>
<accession>A0A5B8M5U0</accession>
<dbReference type="KEGG" id="huw:FPZ11_13430"/>
<evidence type="ECO:0000313" key="8">
    <source>
        <dbReference type="Proteomes" id="UP000320216"/>
    </source>
</evidence>
<gene>
    <name evidence="7" type="ORF">FPZ11_13430</name>
</gene>
<proteinExistence type="inferred from homology"/>
<evidence type="ECO:0000256" key="6">
    <source>
        <dbReference type="RuleBase" id="RU004466"/>
    </source>
</evidence>
<dbReference type="GO" id="GO:0008299">
    <property type="term" value="P:isoprenoid biosynthetic process"/>
    <property type="evidence" value="ECO:0007669"/>
    <property type="project" value="InterPro"/>
</dbReference>
<dbReference type="PROSITE" id="PS00444">
    <property type="entry name" value="POLYPRENYL_SYNTHASE_2"/>
    <property type="match status" value="1"/>
</dbReference>
<evidence type="ECO:0000313" key="7">
    <source>
        <dbReference type="EMBL" id="QDZ15626.1"/>
    </source>
</evidence>
<comment type="cofactor">
    <cofactor evidence="1">
        <name>Mg(2+)</name>
        <dbReference type="ChEBI" id="CHEBI:18420"/>
    </cofactor>
</comment>
<comment type="similarity">
    <text evidence="2 6">Belongs to the FPP/GGPP synthase family.</text>
</comment>
<sequence>MSVLTPLAATSAATVSEVECRLERYFDEHEARAMALGGRYVALWGAMRRSARGGKKLRPALVVETFAALRGEGTEALPAAAVDVAAAFELLHTAFLLHDDVLDGDTMRRGRANLIGELAADAERSGVDAERARAWGEASAILAGDLLIHGAHRLIDDAELPDRLLTTVRAVFDDAVFRTAAGEQSDMAFSCSIATPGLSGVLAMTEDKTAHYSFGDPLRVGALLAGASDDLVSLLGEFGRAVGVAFQLRDDVLGTFGDERALGKSVASDRRNGKVTVLTVMPDGAMDARDTATGHGDPRDLAERLIAGNRDAALRLAADSIVPDRLRAVLEHCVDRATERRS</sequence>
<keyword evidence="5" id="KW-0460">Magnesium</keyword>
<keyword evidence="4" id="KW-0479">Metal-binding</keyword>
<keyword evidence="8" id="KW-1185">Reference proteome</keyword>
<dbReference type="GO" id="GO:0004659">
    <property type="term" value="F:prenyltransferase activity"/>
    <property type="evidence" value="ECO:0007669"/>
    <property type="project" value="InterPro"/>
</dbReference>
<evidence type="ECO:0000256" key="3">
    <source>
        <dbReference type="ARBA" id="ARBA00022679"/>
    </source>
</evidence>
<dbReference type="PANTHER" id="PTHR12001:SF85">
    <property type="entry name" value="SHORT CHAIN ISOPRENYL DIPHOSPHATE SYNTHASE"/>
    <property type="match status" value="1"/>
</dbReference>
<dbReference type="RefSeq" id="WP_146321660.1">
    <property type="nucleotide sequence ID" value="NZ_CP042305.1"/>
</dbReference>
<dbReference type="SFLD" id="SFLDS00005">
    <property type="entry name" value="Isoprenoid_Synthase_Type_I"/>
    <property type="match status" value="1"/>
</dbReference>
<reference evidence="7 8" key="1">
    <citation type="submission" date="2019-07" db="EMBL/GenBank/DDBJ databases">
        <title>Full genome sequence of Humibacter sp. WJ7-1.</title>
        <authorList>
            <person name="Im W.-T."/>
        </authorList>
    </citation>
    <scope>NUCLEOTIDE SEQUENCE [LARGE SCALE GENOMIC DNA]</scope>
    <source>
        <strain evidence="7 8">WJ7-1</strain>
    </source>
</reference>